<reference evidence="1" key="1">
    <citation type="journal article" date="2021" name="Proc. Natl. Acad. Sci. U.S.A.">
        <title>A Catalog of Tens of Thousands of Viruses from Human Metagenomes Reveals Hidden Associations with Chronic Diseases.</title>
        <authorList>
            <person name="Tisza M.J."/>
            <person name="Buck C.B."/>
        </authorList>
    </citation>
    <scope>NUCLEOTIDE SEQUENCE</scope>
    <source>
        <strain evidence="1">CtfrT39</strain>
    </source>
</reference>
<dbReference type="EMBL" id="BK016120">
    <property type="protein sequence ID" value="DAF96665.1"/>
    <property type="molecule type" value="Genomic_DNA"/>
</dbReference>
<evidence type="ECO:0000313" key="1">
    <source>
        <dbReference type="EMBL" id="DAF96665.1"/>
    </source>
</evidence>
<name>A0A8S5UQ90_9CAUD</name>
<protein>
    <submittedName>
        <fullName evidence="1">Uncharacterized protein</fullName>
    </submittedName>
</protein>
<sequence>MFEIYVKMKKKKCWKLAIEIPNAWGGMPHLWMYLEKKYLPSYVPVGADGKPLDLEWVKEKQAKGEYVSRWICASSKKEIEDLQTDFRLTYEEMMVFRSTFDFAKVLGEDIPVYLECLKVVADECGGIYPQQYEKLSAFIKVHSVNDIEAIAFNQTSVNCACDFFGNRYNASADNFWDCICPKEFYNNLRKDAVLKTNFK</sequence>
<organism evidence="1">
    <name type="scientific">Siphoviridae sp. ctfrT39</name>
    <dbReference type="NCBI Taxonomy" id="2825598"/>
    <lineage>
        <taxon>Viruses</taxon>
        <taxon>Duplodnaviria</taxon>
        <taxon>Heunggongvirae</taxon>
        <taxon>Uroviricota</taxon>
        <taxon>Caudoviricetes</taxon>
    </lineage>
</organism>
<accession>A0A8S5UQ90</accession>
<proteinExistence type="predicted"/>